<evidence type="ECO:0000256" key="4">
    <source>
        <dbReference type="ARBA" id="ARBA00023163"/>
    </source>
</evidence>
<dbReference type="PRINTS" id="PR00035">
    <property type="entry name" value="HTHGNTR"/>
</dbReference>
<dbReference type="Pfam" id="PF00392">
    <property type="entry name" value="GntR"/>
    <property type="match status" value="1"/>
</dbReference>
<dbReference type="GO" id="GO:0003700">
    <property type="term" value="F:DNA-binding transcription factor activity"/>
    <property type="evidence" value="ECO:0007669"/>
    <property type="project" value="InterPro"/>
</dbReference>
<dbReference type="CDD" id="cd07377">
    <property type="entry name" value="WHTH_GntR"/>
    <property type="match status" value="1"/>
</dbReference>
<dbReference type="PROSITE" id="PS50949">
    <property type="entry name" value="HTH_GNTR"/>
    <property type="match status" value="1"/>
</dbReference>
<keyword evidence="2" id="KW-0805">Transcription regulation</keyword>
<dbReference type="SUPFAM" id="SSF53822">
    <property type="entry name" value="Periplasmic binding protein-like I"/>
    <property type="match status" value="1"/>
</dbReference>
<dbReference type="FunFam" id="1.10.10.10:FF:000079">
    <property type="entry name" value="GntR family transcriptional regulator"/>
    <property type="match status" value="1"/>
</dbReference>
<dbReference type="InterPro" id="IPR036390">
    <property type="entry name" value="WH_DNA-bd_sf"/>
</dbReference>
<evidence type="ECO:0000256" key="2">
    <source>
        <dbReference type="ARBA" id="ARBA00023015"/>
    </source>
</evidence>
<dbReference type="InterPro" id="IPR000524">
    <property type="entry name" value="Tscrpt_reg_HTH_GntR"/>
</dbReference>
<name>A0A6L8V3S4_9BACL</name>
<dbReference type="EMBL" id="WTUZ01000020">
    <property type="protein sequence ID" value="MZQ83930.1"/>
    <property type="molecule type" value="Genomic_DNA"/>
</dbReference>
<keyword evidence="4" id="KW-0804">Transcription</keyword>
<dbReference type="SMART" id="SM00345">
    <property type="entry name" value="HTH_GNTR"/>
    <property type="match status" value="1"/>
</dbReference>
<evidence type="ECO:0000256" key="1">
    <source>
        <dbReference type="ARBA" id="ARBA00022491"/>
    </source>
</evidence>
<accession>A0A6L8V3S4</accession>
<keyword evidence="3" id="KW-0238">DNA-binding</keyword>
<reference evidence="6 7" key="1">
    <citation type="submission" date="2019-12" db="EMBL/GenBank/DDBJ databases">
        <title>Paenibacillus sp. nov. sp. isolated from soil.</title>
        <authorList>
            <person name="Kim J."/>
            <person name="Jeong S.E."/>
            <person name="Jung H.S."/>
            <person name="Jeon C.O."/>
        </authorList>
    </citation>
    <scope>NUCLEOTIDE SEQUENCE [LARGE SCALE GENOMIC DNA]</scope>
    <source>
        <strain evidence="6 7">5J-6</strain>
    </source>
</reference>
<dbReference type="SUPFAM" id="SSF46785">
    <property type="entry name" value="Winged helix' DNA-binding domain"/>
    <property type="match status" value="1"/>
</dbReference>
<dbReference type="GO" id="GO:0000976">
    <property type="term" value="F:transcription cis-regulatory region binding"/>
    <property type="evidence" value="ECO:0007669"/>
    <property type="project" value="TreeGrafter"/>
</dbReference>
<feature type="domain" description="HTH gntR-type" evidence="5">
    <location>
        <begin position="4"/>
        <end position="72"/>
    </location>
</feature>
<dbReference type="Gene3D" id="1.10.10.10">
    <property type="entry name" value="Winged helix-like DNA-binding domain superfamily/Winged helix DNA-binding domain"/>
    <property type="match status" value="1"/>
</dbReference>
<dbReference type="InterPro" id="IPR036388">
    <property type="entry name" value="WH-like_DNA-bd_sf"/>
</dbReference>
<dbReference type="InterPro" id="IPR028082">
    <property type="entry name" value="Peripla_BP_I"/>
</dbReference>
<dbReference type="Pfam" id="PF13377">
    <property type="entry name" value="Peripla_BP_3"/>
    <property type="match status" value="1"/>
</dbReference>
<dbReference type="Proteomes" id="UP000481087">
    <property type="component" value="Unassembled WGS sequence"/>
</dbReference>
<dbReference type="Gene3D" id="3.40.50.2300">
    <property type="match status" value="2"/>
</dbReference>
<dbReference type="CDD" id="cd06267">
    <property type="entry name" value="PBP1_LacI_sugar_binding-like"/>
    <property type="match status" value="1"/>
</dbReference>
<protein>
    <submittedName>
        <fullName evidence="6">GntR family transcriptional regulator</fullName>
    </submittedName>
</protein>
<proteinExistence type="predicted"/>
<dbReference type="PANTHER" id="PTHR30146">
    <property type="entry name" value="LACI-RELATED TRANSCRIPTIONAL REPRESSOR"/>
    <property type="match status" value="1"/>
</dbReference>
<gene>
    <name evidence="6" type="ORF">GQF01_17600</name>
</gene>
<comment type="caution">
    <text evidence="6">The sequence shown here is derived from an EMBL/GenBank/DDBJ whole genome shotgun (WGS) entry which is preliminary data.</text>
</comment>
<sequence length="363" mass="41374">MNKVPLYKQIYQSIKDQIISGELRPKDRVPSEQEFMDEFMVSKITVKNALAVLVDEGLVTRIQGKGTFVSPNPASVTVETTSSRSLPVAPVMHNHNYNYIGLIIPTMKTKVIQRLVDYVEYYVKEAGYQLVLHITRESSHEESRAVEQLTNTQGVRGIIVFPTEDESYNESLLRLSLDKYPFVFIDRYLRNIDTYRITSDNWGGAYETVDRLLKEGHRQIALISPDNTNTTIEDRTHGFEKAYIDSNIPIDKSLWCHVPIDILRTGDTSAYVVKFLHQHPHLTAVFALTAEMARLTRHALHEEEGLNPHTLLVSFDDPEIPGISHVLQDEEQMALSAVSLLLEQCNGQYTPQRVEIPVRWVQG</sequence>
<keyword evidence="7" id="KW-1185">Reference proteome</keyword>
<evidence type="ECO:0000259" key="5">
    <source>
        <dbReference type="PROSITE" id="PS50949"/>
    </source>
</evidence>
<evidence type="ECO:0000256" key="3">
    <source>
        <dbReference type="ARBA" id="ARBA00023125"/>
    </source>
</evidence>
<organism evidence="6 7">
    <name type="scientific">Paenibacillus silvestris</name>
    <dbReference type="NCBI Taxonomy" id="2606219"/>
    <lineage>
        <taxon>Bacteria</taxon>
        <taxon>Bacillati</taxon>
        <taxon>Bacillota</taxon>
        <taxon>Bacilli</taxon>
        <taxon>Bacillales</taxon>
        <taxon>Paenibacillaceae</taxon>
        <taxon>Paenibacillus</taxon>
    </lineage>
</organism>
<keyword evidence="1" id="KW-0678">Repressor</keyword>
<dbReference type="RefSeq" id="WP_161408037.1">
    <property type="nucleotide sequence ID" value="NZ_WTUZ01000020.1"/>
</dbReference>
<evidence type="ECO:0000313" key="6">
    <source>
        <dbReference type="EMBL" id="MZQ83930.1"/>
    </source>
</evidence>
<evidence type="ECO:0000313" key="7">
    <source>
        <dbReference type="Proteomes" id="UP000481087"/>
    </source>
</evidence>
<dbReference type="AlphaFoldDB" id="A0A6L8V3S4"/>
<dbReference type="PANTHER" id="PTHR30146:SF95">
    <property type="entry name" value="RIBOSE OPERON REPRESSOR"/>
    <property type="match status" value="1"/>
</dbReference>
<dbReference type="InterPro" id="IPR046335">
    <property type="entry name" value="LacI/GalR-like_sensor"/>
</dbReference>